<reference evidence="2" key="1">
    <citation type="submission" date="2016-07" db="EMBL/GenBank/DDBJ databases">
        <authorList>
            <person name="Bretaudeau A."/>
        </authorList>
    </citation>
    <scope>NUCLEOTIDE SEQUENCE</scope>
    <source>
        <strain evidence="2">Rice</strain>
        <tissue evidence="2">Whole body</tissue>
    </source>
</reference>
<name>A0A2H1V9Y2_SPOFR</name>
<dbReference type="EMBL" id="ODYU01001245">
    <property type="protein sequence ID" value="SOQ37192.1"/>
    <property type="molecule type" value="Genomic_DNA"/>
</dbReference>
<accession>A0A2H1V9Y2</accession>
<organism evidence="2">
    <name type="scientific">Spodoptera frugiperda</name>
    <name type="common">Fall armyworm</name>
    <dbReference type="NCBI Taxonomy" id="7108"/>
    <lineage>
        <taxon>Eukaryota</taxon>
        <taxon>Metazoa</taxon>
        <taxon>Ecdysozoa</taxon>
        <taxon>Arthropoda</taxon>
        <taxon>Hexapoda</taxon>
        <taxon>Insecta</taxon>
        <taxon>Pterygota</taxon>
        <taxon>Neoptera</taxon>
        <taxon>Endopterygota</taxon>
        <taxon>Lepidoptera</taxon>
        <taxon>Glossata</taxon>
        <taxon>Ditrysia</taxon>
        <taxon>Noctuoidea</taxon>
        <taxon>Noctuidae</taxon>
        <taxon>Amphipyrinae</taxon>
        <taxon>Spodoptera</taxon>
    </lineage>
</organism>
<evidence type="ECO:0000313" key="2">
    <source>
        <dbReference type="EMBL" id="SOQ37192.1"/>
    </source>
</evidence>
<proteinExistence type="predicted"/>
<sequence>MDRQSQRTTVGQKAARHDHRLRQSPRRVSRNAAHEYEPLAWLETNRVPRQTVTGGSECFSTRDVLCYVAVDAFGFHQSYSLLSTGDNGLNYAMIFTWKHASFEWLLYSRYIAYTSYASSSYSYIAYSAVVSLRSSRPSSAEALRAHTYVQFDYYVILFLYYNITLRPEQGRENHPKASLALGEAGGSIRLLLTKHHPVPTPAFRAGAPRTDR</sequence>
<feature type="compositionally biased region" description="Polar residues" evidence="1">
    <location>
        <begin position="1"/>
        <end position="11"/>
    </location>
</feature>
<feature type="compositionally biased region" description="Basic residues" evidence="1">
    <location>
        <begin position="14"/>
        <end position="29"/>
    </location>
</feature>
<feature type="region of interest" description="Disordered" evidence="1">
    <location>
        <begin position="1"/>
        <end position="29"/>
    </location>
</feature>
<gene>
    <name evidence="2" type="ORF">SFRICE_023859</name>
</gene>
<protein>
    <submittedName>
        <fullName evidence="2">SFRICE_023859</fullName>
    </submittedName>
</protein>
<dbReference type="AlphaFoldDB" id="A0A2H1V9Y2"/>
<evidence type="ECO:0000256" key="1">
    <source>
        <dbReference type="SAM" id="MobiDB-lite"/>
    </source>
</evidence>